<dbReference type="InParanoid" id="A7EAZ1"/>
<accession>A7EAZ1</accession>
<dbReference type="RefSeq" id="XP_001596257.1">
    <property type="nucleotide sequence ID" value="XM_001596207.1"/>
</dbReference>
<reference evidence="2" key="1">
    <citation type="journal article" date="2011" name="PLoS Genet.">
        <title>Genomic analysis of the necrotrophic fungal pathogens Sclerotinia sclerotiorum and Botrytis cinerea.</title>
        <authorList>
            <person name="Amselem J."/>
            <person name="Cuomo C.A."/>
            <person name="van Kan J.A."/>
            <person name="Viaud M."/>
            <person name="Benito E.P."/>
            <person name="Couloux A."/>
            <person name="Coutinho P.M."/>
            <person name="de Vries R.P."/>
            <person name="Dyer P.S."/>
            <person name="Fillinger S."/>
            <person name="Fournier E."/>
            <person name="Gout L."/>
            <person name="Hahn M."/>
            <person name="Kohn L."/>
            <person name="Lapalu N."/>
            <person name="Plummer K.M."/>
            <person name="Pradier J.M."/>
            <person name="Quevillon E."/>
            <person name="Sharon A."/>
            <person name="Simon A."/>
            <person name="ten Have A."/>
            <person name="Tudzynski B."/>
            <person name="Tudzynski P."/>
            <person name="Wincker P."/>
            <person name="Andrew M."/>
            <person name="Anthouard V."/>
            <person name="Beever R.E."/>
            <person name="Beffa R."/>
            <person name="Benoit I."/>
            <person name="Bouzid O."/>
            <person name="Brault B."/>
            <person name="Chen Z."/>
            <person name="Choquer M."/>
            <person name="Collemare J."/>
            <person name="Cotton P."/>
            <person name="Danchin E.G."/>
            <person name="Da Silva C."/>
            <person name="Gautier A."/>
            <person name="Giraud C."/>
            <person name="Giraud T."/>
            <person name="Gonzalez C."/>
            <person name="Grossetete S."/>
            <person name="Guldener U."/>
            <person name="Henrissat B."/>
            <person name="Howlett B.J."/>
            <person name="Kodira C."/>
            <person name="Kretschmer M."/>
            <person name="Lappartient A."/>
            <person name="Leroch M."/>
            <person name="Levis C."/>
            <person name="Mauceli E."/>
            <person name="Neuveglise C."/>
            <person name="Oeser B."/>
            <person name="Pearson M."/>
            <person name="Poulain J."/>
            <person name="Poussereau N."/>
            <person name="Quesneville H."/>
            <person name="Rascle C."/>
            <person name="Schumacher J."/>
            <person name="Segurens B."/>
            <person name="Sexton A."/>
            <person name="Silva E."/>
            <person name="Sirven C."/>
            <person name="Soanes D.M."/>
            <person name="Talbot N.J."/>
            <person name="Templeton M."/>
            <person name="Yandava C."/>
            <person name="Yarden O."/>
            <person name="Zeng Q."/>
            <person name="Rollins J.A."/>
            <person name="Lebrun M.H."/>
            <person name="Dickman M."/>
        </authorList>
    </citation>
    <scope>NUCLEOTIDE SEQUENCE [LARGE SCALE GENOMIC DNA]</scope>
    <source>
        <strain evidence="2">ATCC 18683 / 1980 / Ss-1</strain>
    </source>
</reference>
<name>A7EAZ1_SCLS1</name>
<dbReference type="Proteomes" id="UP000001312">
    <property type="component" value="Unassembled WGS sequence"/>
</dbReference>
<sequence length="60" mass="6584">MSVCNVEGLDIRRIRALGERKTNGERSRDAGPVLSPRTRATTLYKNGIGLLESLQFPAPT</sequence>
<evidence type="ECO:0000313" key="1">
    <source>
        <dbReference type="EMBL" id="EDN99619.1"/>
    </source>
</evidence>
<protein>
    <submittedName>
        <fullName evidence="1">Uncharacterized protein</fullName>
    </submittedName>
</protein>
<proteinExistence type="predicted"/>
<dbReference type="GeneID" id="5492614"/>
<gene>
    <name evidence="1" type="ORF">SS1G_02477</name>
</gene>
<organism evidence="1 2">
    <name type="scientific">Sclerotinia sclerotiorum (strain ATCC 18683 / 1980 / Ss-1)</name>
    <name type="common">White mold</name>
    <name type="synonym">Whetzelinia sclerotiorum</name>
    <dbReference type="NCBI Taxonomy" id="665079"/>
    <lineage>
        <taxon>Eukaryota</taxon>
        <taxon>Fungi</taxon>
        <taxon>Dikarya</taxon>
        <taxon>Ascomycota</taxon>
        <taxon>Pezizomycotina</taxon>
        <taxon>Leotiomycetes</taxon>
        <taxon>Helotiales</taxon>
        <taxon>Sclerotiniaceae</taxon>
        <taxon>Sclerotinia</taxon>
    </lineage>
</organism>
<evidence type="ECO:0000313" key="2">
    <source>
        <dbReference type="Proteomes" id="UP000001312"/>
    </source>
</evidence>
<keyword evidence="2" id="KW-1185">Reference proteome</keyword>
<dbReference type="HOGENOM" id="CLU_2943179_0_0_1"/>
<dbReference type="EMBL" id="CH476623">
    <property type="protein sequence ID" value="EDN99619.1"/>
    <property type="molecule type" value="Genomic_DNA"/>
</dbReference>
<dbReference type="KEGG" id="ssl:SS1G_02477"/>
<dbReference type="AlphaFoldDB" id="A7EAZ1"/>